<dbReference type="Proteomes" id="UP000188605">
    <property type="component" value="Unassembled WGS sequence"/>
</dbReference>
<gene>
    <name evidence="1" type="ORF">AN396_06140</name>
</gene>
<dbReference type="EMBL" id="LJDB01000052">
    <property type="protein sequence ID" value="ONI40385.1"/>
    <property type="molecule type" value="Genomic_DNA"/>
</dbReference>
<name>A0ACC8XBZ7_9FIRM</name>
<proteinExistence type="predicted"/>
<organism evidence="1 2">
    <name type="scientific">Candidatus Epulonipiscium fishelsonii</name>
    <dbReference type="NCBI Taxonomy" id="77094"/>
    <lineage>
        <taxon>Bacteria</taxon>
        <taxon>Bacillati</taxon>
        <taxon>Bacillota</taxon>
        <taxon>Clostridia</taxon>
        <taxon>Lachnospirales</taxon>
        <taxon>Lachnospiraceae</taxon>
        <taxon>Candidatus Epulonipiscium</taxon>
    </lineage>
</organism>
<keyword evidence="2" id="KW-1185">Reference proteome</keyword>
<sequence>MTTLKDVAKSLNISAMTVSRAINDPKRVNKDLLVKIYEEMERLNYRPNQAARALVNQKTGIIQVVIYNKLSGTDIYFVYLISSIIDYLSKNNYSAIIKHGYDKFYNCDGMIVIGLSQGDDIEMFKKIDIPTVLFGKTEQNVDYVDINNHQGTYLATNYLIQNKYKNIAFIAIDEDEPFCQERIDGYIKALKDNKIVIKKEMIFCTNNTIEAGQNVFNDMWKYKPDAVVCSTDLIGLGIIEGAKRNNIRIPQELAIIGFDGVYLNQVSIPRLTTIRQPIYELGEKLASTLISRIKNPDLEQQTSILDLTLQKEDTVLEIDTKEGNLL</sequence>
<protein>
    <submittedName>
        <fullName evidence="1">Uncharacterized protein</fullName>
    </submittedName>
</protein>
<evidence type="ECO:0000313" key="1">
    <source>
        <dbReference type="EMBL" id="ONI40385.1"/>
    </source>
</evidence>
<reference evidence="1" key="1">
    <citation type="submission" date="2016-08" db="EMBL/GenBank/DDBJ databases">
        <authorList>
            <person name="Ngugi D.K."/>
            <person name="Miyake S."/>
            <person name="Stingl U."/>
        </authorList>
    </citation>
    <scope>NUCLEOTIDE SEQUENCE</scope>
    <source>
        <strain evidence="1">SCG-B11WGA-EpuloA1</strain>
    </source>
</reference>
<evidence type="ECO:0000313" key="2">
    <source>
        <dbReference type="Proteomes" id="UP000188605"/>
    </source>
</evidence>
<comment type="caution">
    <text evidence="1">The sequence shown here is derived from an EMBL/GenBank/DDBJ whole genome shotgun (WGS) entry which is preliminary data.</text>
</comment>
<accession>A0ACC8XBZ7</accession>